<accession>A0A4P7NU34</accession>
<name>A0A4P7NU34_PYROR</name>
<evidence type="ECO:0000313" key="2">
    <source>
        <dbReference type="Proteomes" id="UP000294847"/>
    </source>
</evidence>
<protein>
    <submittedName>
        <fullName evidence="1">Uncharacterized protein</fullName>
    </submittedName>
</protein>
<proteinExistence type="predicted"/>
<organism evidence="1 2">
    <name type="scientific">Pyricularia oryzae</name>
    <name type="common">Rice blast fungus</name>
    <name type="synonym">Magnaporthe oryzae</name>
    <dbReference type="NCBI Taxonomy" id="318829"/>
    <lineage>
        <taxon>Eukaryota</taxon>
        <taxon>Fungi</taxon>
        <taxon>Dikarya</taxon>
        <taxon>Ascomycota</taxon>
        <taxon>Pezizomycotina</taxon>
        <taxon>Sordariomycetes</taxon>
        <taxon>Sordariomycetidae</taxon>
        <taxon>Magnaporthales</taxon>
        <taxon>Pyriculariaceae</taxon>
        <taxon>Pyricularia</taxon>
    </lineage>
</organism>
<evidence type="ECO:0000313" key="1">
    <source>
        <dbReference type="EMBL" id="QBZ65406.1"/>
    </source>
</evidence>
<dbReference type="Proteomes" id="UP000294847">
    <property type="component" value="Chromosome 7"/>
</dbReference>
<dbReference type="AlphaFoldDB" id="A0A4P7NU34"/>
<gene>
    <name evidence="1" type="ORF">PoMZ_12365</name>
</gene>
<dbReference type="EMBL" id="CP034210">
    <property type="protein sequence ID" value="QBZ65406.1"/>
    <property type="molecule type" value="Genomic_DNA"/>
</dbReference>
<sequence>MSSNDESGNDTTNEEAASLPETIYFEEDGAYVAVGQRQVVLSGAREPVKAYLTRFFDQYDDEAVWHMTVVLEPRDPKAGCCGDGSEASGSGPQNFEILLQSVLLPMGSRTSLQTYIMQQADIRQDQYTYRSAHRLTSLAPP</sequence>
<reference evidence="1 2" key="1">
    <citation type="journal article" date="2019" name="Mol. Biol. Evol.">
        <title>Blast fungal genomes show frequent chromosomal changes, gene gains and losses, and effector gene turnover.</title>
        <authorList>
            <person name="Gomez Luciano L.B."/>
            <person name="Jason Tsai I."/>
            <person name="Chuma I."/>
            <person name="Tosa Y."/>
            <person name="Chen Y.H."/>
            <person name="Li J.Y."/>
            <person name="Li M.Y."/>
            <person name="Jade Lu M.Y."/>
            <person name="Nakayashiki H."/>
            <person name="Li W.H."/>
        </authorList>
    </citation>
    <scope>NUCLEOTIDE SEQUENCE [LARGE SCALE GENOMIC DNA]</scope>
    <source>
        <strain evidence="1">MZ5-1-6</strain>
    </source>
</reference>